<dbReference type="STRING" id="1823756.A4H34_00495"/>
<organism evidence="2 3">
    <name type="scientific">Peptidiphaga gingivicola</name>
    <dbReference type="NCBI Taxonomy" id="2741497"/>
    <lineage>
        <taxon>Bacteria</taxon>
        <taxon>Bacillati</taxon>
        <taxon>Actinomycetota</taxon>
        <taxon>Actinomycetes</taxon>
        <taxon>Actinomycetales</taxon>
        <taxon>Actinomycetaceae</taxon>
        <taxon>Peptidiphaga</taxon>
    </lineage>
</organism>
<gene>
    <name evidence="2" type="ORF">A4H34_00495</name>
</gene>
<evidence type="ECO:0008006" key="4">
    <source>
        <dbReference type="Google" id="ProtNLM"/>
    </source>
</evidence>
<feature type="signal peptide" evidence="1">
    <location>
        <begin position="1"/>
        <end position="25"/>
    </location>
</feature>
<keyword evidence="1" id="KW-0732">Signal</keyword>
<evidence type="ECO:0000313" key="3">
    <source>
        <dbReference type="Proteomes" id="UP000078368"/>
    </source>
</evidence>
<keyword evidence="3" id="KW-1185">Reference proteome</keyword>
<dbReference type="EMBL" id="LVZK01000001">
    <property type="protein sequence ID" value="OAP85715.1"/>
    <property type="molecule type" value="Genomic_DNA"/>
</dbReference>
<dbReference type="InterPro" id="IPR009091">
    <property type="entry name" value="RCC1/BLIP-II"/>
</dbReference>
<feature type="chain" id="PRO_5038901262" description="Chromosome condensation regulator RCC1" evidence="1">
    <location>
        <begin position="26"/>
        <end position="365"/>
    </location>
</feature>
<dbReference type="PROSITE" id="PS50012">
    <property type="entry name" value="RCC1_3"/>
    <property type="match status" value="1"/>
</dbReference>
<comment type="caution">
    <text evidence="2">The sequence shown here is derived from an EMBL/GenBank/DDBJ whole genome shotgun (WGS) entry which is preliminary data.</text>
</comment>
<dbReference type="SUPFAM" id="SSF50985">
    <property type="entry name" value="RCC1/BLIP-II"/>
    <property type="match status" value="1"/>
</dbReference>
<proteinExistence type="predicted"/>
<dbReference type="Gene3D" id="2.130.10.30">
    <property type="entry name" value="Regulator of chromosome condensation 1/beta-lactamase-inhibitor protein II"/>
    <property type="match status" value="1"/>
</dbReference>
<evidence type="ECO:0000313" key="2">
    <source>
        <dbReference type="EMBL" id="OAP85715.1"/>
    </source>
</evidence>
<reference evidence="2 3" key="1">
    <citation type="submission" date="2016-04" db="EMBL/GenBank/DDBJ databases">
        <title>Peptidophaga gingivicola gen. nov., sp. nov., isolated from human subgingival plaque.</title>
        <authorList>
            <person name="Beall C.J."/>
            <person name="Mokrzan E.M."/>
            <person name="Griffen A.L."/>
            <person name="Leys E.J."/>
        </authorList>
    </citation>
    <scope>NUCLEOTIDE SEQUENCE [LARGE SCALE GENOMIC DNA]</scope>
    <source>
        <strain evidence="2 3">BA112</strain>
    </source>
</reference>
<evidence type="ECO:0000256" key="1">
    <source>
        <dbReference type="SAM" id="SignalP"/>
    </source>
</evidence>
<protein>
    <recommendedName>
        <fullName evidence="4">Chromosome condensation regulator RCC1</fullName>
    </recommendedName>
</protein>
<sequence>MFFVKRFLGAFGLVVCLAVSLTRSVAPEADRLNTYRSDFASVSVGKYQLCLKTKNQDIYCFRPVLTKGQRKRWGNYLPSIPLSRRVENVIHTGYNVCTTNMVDALKCGGFNDRRQLGRNVRYEYLSNTFLPEAVTDVAGAGDHLCAVVEGQARCWAGNSYAQSTGEVGSPPGDVYPEDSTAVALPEKADTVTASEGSSCARGASGSVYCWGTNRRGELGVAADIGRHAPHSVVTVPLPRPAVKLFDRRTATSCAALDDSSVYCWGGIRAPGGAYAPGPVRLATSTNITDMSGKIALTAAGRLVYVEPGPYNPATGTVPAVLTALDARGRVVAISGHPHGIDCWVTATGAAYCLNTHKQTVQIAQY</sequence>
<dbReference type="Proteomes" id="UP000078368">
    <property type="component" value="Unassembled WGS sequence"/>
</dbReference>
<dbReference type="AlphaFoldDB" id="A0A179B2U2"/>
<accession>A0A179B2U2</accession>
<dbReference type="InterPro" id="IPR000408">
    <property type="entry name" value="Reg_chr_condens"/>
</dbReference>
<name>A0A179B2U2_9ACTO</name>